<gene>
    <name evidence="9" type="ORF">ITP53_14830</name>
</gene>
<feature type="transmembrane region" description="Helical" evidence="7">
    <location>
        <begin position="175"/>
        <end position="199"/>
    </location>
</feature>
<evidence type="ECO:0000256" key="5">
    <source>
        <dbReference type="ARBA" id="ARBA00022989"/>
    </source>
</evidence>
<keyword evidence="2 7" id="KW-0813">Transport</keyword>
<organism evidence="9 10">
    <name type="scientific">Nonomuraea cypriaca</name>
    <dbReference type="NCBI Taxonomy" id="1187855"/>
    <lineage>
        <taxon>Bacteria</taxon>
        <taxon>Bacillati</taxon>
        <taxon>Actinomycetota</taxon>
        <taxon>Actinomycetes</taxon>
        <taxon>Streptosporangiales</taxon>
        <taxon>Streptosporangiaceae</taxon>
        <taxon>Nonomuraea</taxon>
    </lineage>
</organism>
<keyword evidence="10" id="KW-1185">Reference proteome</keyword>
<comment type="caution">
    <text evidence="9">The sequence shown here is derived from an EMBL/GenBank/DDBJ whole genome shotgun (WGS) entry which is preliminary data.</text>
</comment>
<evidence type="ECO:0000256" key="2">
    <source>
        <dbReference type="ARBA" id="ARBA00022448"/>
    </source>
</evidence>
<dbReference type="InterPro" id="IPR051393">
    <property type="entry name" value="ABC_transporter_permease"/>
</dbReference>
<dbReference type="PANTHER" id="PTHR30193">
    <property type="entry name" value="ABC TRANSPORTER PERMEASE PROTEIN"/>
    <property type="match status" value="1"/>
</dbReference>
<sequence>MTTAVSKRVATARSAPVARRPSRYVRGHGRWALVFLGPWLIGMLAFTAGPMIASLYFSFTDFDLFSDPVWVGLENYTRMFTGDATLLTSLRVTGIYALVGTPLELGLAFLVAVLLNAGIRGSAFYTSVFYLPSLFGGSVAVAVLWRRIFSEDGLVNQLLAPLGIEGASWISDPSYSLSTLIALEVWQFGAPMVIFLAGLRQIPVQFYEAAQVDGAGPLSRFVRITVPLMTPIIFFNLILQLIRSLQAFAPAFIISGGTGGPLDSTLLYSVYLYQQAFTNFDMGYAAAMAWLLLVISAIVAGLNFLLGRKWVIYGD</sequence>
<feature type="transmembrane region" description="Helical" evidence="7">
    <location>
        <begin position="127"/>
        <end position="145"/>
    </location>
</feature>
<dbReference type="InterPro" id="IPR035906">
    <property type="entry name" value="MetI-like_sf"/>
</dbReference>
<keyword evidence="5 7" id="KW-1133">Transmembrane helix</keyword>
<evidence type="ECO:0000313" key="9">
    <source>
        <dbReference type="EMBL" id="MBF8186987.1"/>
    </source>
</evidence>
<evidence type="ECO:0000256" key="4">
    <source>
        <dbReference type="ARBA" id="ARBA00022692"/>
    </source>
</evidence>
<evidence type="ECO:0000256" key="3">
    <source>
        <dbReference type="ARBA" id="ARBA00022475"/>
    </source>
</evidence>
<feature type="transmembrane region" description="Helical" evidence="7">
    <location>
        <begin position="285"/>
        <end position="306"/>
    </location>
</feature>
<dbReference type="GO" id="GO:0055085">
    <property type="term" value="P:transmembrane transport"/>
    <property type="evidence" value="ECO:0007669"/>
    <property type="project" value="InterPro"/>
</dbReference>
<evidence type="ECO:0000256" key="6">
    <source>
        <dbReference type="ARBA" id="ARBA00023136"/>
    </source>
</evidence>
<dbReference type="PROSITE" id="PS50928">
    <property type="entry name" value="ABC_TM1"/>
    <property type="match status" value="1"/>
</dbReference>
<comment type="similarity">
    <text evidence="7">Belongs to the binding-protein-dependent transport system permease family.</text>
</comment>
<evidence type="ECO:0000313" key="10">
    <source>
        <dbReference type="Proteomes" id="UP000605361"/>
    </source>
</evidence>
<dbReference type="Gene3D" id="1.10.3720.10">
    <property type="entry name" value="MetI-like"/>
    <property type="match status" value="1"/>
</dbReference>
<reference evidence="9" key="1">
    <citation type="submission" date="2020-11" db="EMBL/GenBank/DDBJ databases">
        <title>Whole-genome analyses of Nonomuraea sp. K274.</title>
        <authorList>
            <person name="Veyisoglu A."/>
        </authorList>
    </citation>
    <scope>NUCLEOTIDE SEQUENCE</scope>
    <source>
        <strain evidence="9">K274</strain>
    </source>
</reference>
<protein>
    <submittedName>
        <fullName evidence="9">Sugar ABC transporter permease</fullName>
    </submittedName>
</protein>
<evidence type="ECO:0000256" key="7">
    <source>
        <dbReference type="RuleBase" id="RU363032"/>
    </source>
</evidence>
<dbReference type="RefSeq" id="WP_195895948.1">
    <property type="nucleotide sequence ID" value="NZ_JADOGI010000036.1"/>
</dbReference>
<dbReference type="SUPFAM" id="SSF161098">
    <property type="entry name" value="MetI-like"/>
    <property type="match status" value="1"/>
</dbReference>
<keyword evidence="6 7" id="KW-0472">Membrane</keyword>
<feature type="transmembrane region" description="Helical" evidence="7">
    <location>
        <begin position="95"/>
        <end position="115"/>
    </location>
</feature>
<dbReference type="CDD" id="cd06261">
    <property type="entry name" value="TM_PBP2"/>
    <property type="match status" value="1"/>
</dbReference>
<feature type="transmembrane region" description="Helical" evidence="7">
    <location>
        <begin position="31"/>
        <end position="57"/>
    </location>
</feature>
<keyword evidence="3" id="KW-1003">Cell membrane</keyword>
<keyword evidence="4 7" id="KW-0812">Transmembrane</keyword>
<accession>A0A931A612</accession>
<evidence type="ECO:0000259" key="8">
    <source>
        <dbReference type="PROSITE" id="PS50928"/>
    </source>
</evidence>
<dbReference type="PANTHER" id="PTHR30193:SF1">
    <property type="entry name" value="ABC TRANSPORTER PERMEASE PROTEIN YESP-RELATED"/>
    <property type="match status" value="1"/>
</dbReference>
<dbReference type="SUPFAM" id="SSF160964">
    <property type="entry name" value="MalF N-terminal region-like"/>
    <property type="match status" value="1"/>
</dbReference>
<proteinExistence type="inferred from homology"/>
<dbReference type="AlphaFoldDB" id="A0A931A612"/>
<dbReference type="GO" id="GO:0005886">
    <property type="term" value="C:plasma membrane"/>
    <property type="evidence" value="ECO:0007669"/>
    <property type="project" value="UniProtKB-SubCell"/>
</dbReference>
<feature type="domain" description="ABC transmembrane type-1" evidence="8">
    <location>
        <begin position="86"/>
        <end position="303"/>
    </location>
</feature>
<dbReference type="Proteomes" id="UP000605361">
    <property type="component" value="Unassembled WGS sequence"/>
</dbReference>
<dbReference type="EMBL" id="JADOGI010000036">
    <property type="protein sequence ID" value="MBF8186987.1"/>
    <property type="molecule type" value="Genomic_DNA"/>
</dbReference>
<dbReference type="Pfam" id="PF00528">
    <property type="entry name" value="BPD_transp_1"/>
    <property type="match status" value="1"/>
</dbReference>
<evidence type="ECO:0000256" key="1">
    <source>
        <dbReference type="ARBA" id="ARBA00004651"/>
    </source>
</evidence>
<feature type="transmembrane region" description="Helical" evidence="7">
    <location>
        <begin position="220"/>
        <end position="242"/>
    </location>
</feature>
<dbReference type="InterPro" id="IPR000515">
    <property type="entry name" value="MetI-like"/>
</dbReference>
<comment type="subcellular location">
    <subcellularLocation>
        <location evidence="1 7">Cell membrane</location>
        <topology evidence="1 7">Multi-pass membrane protein</topology>
    </subcellularLocation>
</comment>
<name>A0A931A612_9ACTN</name>